<dbReference type="InterPro" id="IPR015422">
    <property type="entry name" value="PyrdxlP-dep_Trfase_small"/>
</dbReference>
<dbReference type="Pfam" id="PF01041">
    <property type="entry name" value="DegT_DnrJ_EryC1"/>
    <property type="match status" value="1"/>
</dbReference>
<keyword evidence="6" id="KW-0808">Transferase</keyword>
<dbReference type="CDD" id="cd00616">
    <property type="entry name" value="AHBA_syn"/>
    <property type="match status" value="1"/>
</dbReference>
<feature type="modified residue" description="N6-(pyridoxal phosphate)lysine" evidence="4">
    <location>
        <position position="217"/>
    </location>
</feature>
<dbReference type="GO" id="GO:0030170">
    <property type="term" value="F:pyridoxal phosphate binding"/>
    <property type="evidence" value="ECO:0007669"/>
    <property type="project" value="TreeGrafter"/>
</dbReference>
<dbReference type="Gene3D" id="3.90.1150.10">
    <property type="entry name" value="Aspartate Aminotransferase, domain 1"/>
    <property type="match status" value="1"/>
</dbReference>
<dbReference type="PANTHER" id="PTHR30244">
    <property type="entry name" value="TRANSAMINASE"/>
    <property type="match status" value="1"/>
</dbReference>
<evidence type="ECO:0000313" key="6">
    <source>
        <dbReference type="EMBL" id="HGI30917.1"/>
    </source>
</evidence>
<dbReference type="InterPro" id="IPR000653">
    <property type="entry name" value="DegT/StrS_aminotransferase"/>
</dbReference>
<protein>
    <submittedName>
        <fullName evidence="6">DegT/DnrJ/EryC1/StrS family aminotransferase</fullName>
    </submittedName>
</protein>
<dbReference type="SUPFAM" id="SSF53383">
    <property type="entry name" value="PLP-dependent transferases"/>
    <property type="match status" value="1"/>
</dbReference>
<comment type="caution">
    <text evidence="6">The sequence shown here is derived from an EMBL/GenBank/DDBJ whole genome shotgun (WGS) entry which is preliminary data.</text>
</comment>
<keyword evidence="6" id="KW-0032">Aminotransferase</keyword>
<reference evidence="6" key="1">
    <citation type="journal article" date="2020" name="mSystems">
        <title>Genome- and Community-Level Interaction Insights into Carbon Utilization and Element Cycling Functions of Hydrothermarchaeota in Hydrothermal Sediment.</title>
        <authorList>
            <person name="Zhou Z."/>
            <person name="Liu Y."/>
            <person name="Xu W."/>
            <person name="Pan J."/>
            <person name="Luo Z.H."/>
            <person name="Li M."/>
        </authorList>
    </citation>
    <scope>NUCLEOTIDE SEQUENCE [LARGE SCALE GENOMIC DNA]</scope>
    <source>
        <strain evidence="6">SpSt-747</strain>
    </source>
</reference>
<evidence type="ECO:0000256" key="3">
    <source>
        <dbReference type="PIRSR" id="PIRSR000390-1"/>
    </source>
</evidence>
<dbReference type="PIRSF" id="PIRSF000390">
    <property type="entry name" value="PLP_StrS"/>
    <property type="match status" value="1"/>
</dbReference>
<proteinExistence type="inferred from homology"/>
<dbReference type="GO" id="GO:0000271">
    <property type="term" value="P:polysaccharide biosynthetic process"/>
    <property type="evidence" value="ECO:0007669"/>
    <property type="project" value="TreeGrafter"/>
</dbReference>
<evidence type="ECO:0000256" key="5">
    <source>
        <dbReference type="RuleBase" id="RU004508"/>
    </source>
</evidence>
<dbReference type="AlphaFoldDB" id="A0A7V3YGX6"/>
<dbReference type="EMBL" id="DTFV01000093">
    <property type="protein sequence ID" value="HGI30917.1"/>
    <property type="molecule type" value="Genomic_DNA"/>
</dbReference>
<evidence type="ECO:0000256" key="1">
    <source>
        <dbReference type="ARBA" id="ARBA00022898"/>
    </source>
</evidence>
<gene>
    <name evidence="6" type="ORF">ENV30_06400</name>
</gene>
<evidence type="ECO:0000256" key="4">
    <source>
        <dbReference type="PIRSR" id="PIRSR000390-2"/>
    </source>
</evidence>
<accession>A0A7V3YGX6</accession>
<comment type="similarity">
    <text evidence="2 5">Belongs to the DegT/DnrJ/EryC1 family.</text>
</comment>
<organism evidence="6">
    <name type="scientific">Candidatus Caldatribacterium californiense</name>
    <dbReference type="NCBI Taxonomy" id="1454726"/>
    <lineage>
        <taxon>Bacteria</taxon>
        <taxon>Pseudomonadati</taxon>
        <taxon>Atribacterota</taxon>
        <taxon>Atribacteria</taxon>
        <taxon>Atribacterales</taxon>
        <taxon>Candidatus Caldatribacteriaceae</taxon>
        <taxon>Candidatus Caldatribacterium</taxon>
    </lineage>
</organism>
<keyword evidence="1 4" id="KW-0663">Pyridoxal phosphate</keyword>
<dbReference type="PANTHER" id="PTHR30244:SF36">
    <property type="entry name" value="3-OXO-GLUCOSE-6-PHOSPHATE:GLUTAMATE AMINOTRANSFERASE"/>
    <property type="match status" value="1"/>
</dbReference>
<dbReference type="InterPro" id="IPR015421">
    <property type="entry name" value="PyrdxlP-dep_Trfase_major"/>
</dbReference>
<dbReference type="InterPro" id="IPR015424">
    <property type="entry name" value="PyrdxlP-dep_Trfase"/>
</dbReference>
<dbReference type="GO" id="GO:0008483">
    <property type="term" value="F:transaminase activity"/>
    <property type="evidence" value="ECO:0007669"/>
    <property type="project" value="UniProtKB-KW"/>
</dbReference>
<evidence type="ECO:0000256" key="2">
    <source>
        <dbReference type="ARBA" id="ARBA00037999"/>
    </source>
</evidence>
<feature type="active site" description="Proton acceptor" evidence="3">
    <location>
        <position position="217"/>
    </location>
</feature>
<sequence length="409" mass="45696">MTIHPRDFLKRIENEQHNHIPLLDLTRETFSIYPEIEEGIDRVISRSNFILGKEVQELEENIAHYIGTKHAVGVSSGTDALLLSLRALALKRKGEEFWDKDDLIITTPFTFTATGDTILRAGATPCFVDIDPETLNIDPAQIREALAFFASRNKKVVGIVPVHLFGLPCDMGAIMEIARTYGLFVVEDVAQGFGGSFKGKRLGSIGDTGCFSFFPTKNLGCFGDGGMITTNDDTLAELVRALRVHGGRDKYNVDHIGYKARLDTLQAAVLLAKLRHVDRWNALRQNIARKYDEGLSGLQDLRLPPSPDALLPSCVEHVYHQYTVRVKSGKRDALREYLKSQGVEAMVYYPVPLHKMKVFQGRCEIFGELQEAEKAAQEVLSLPIEPLMDEEEINRVIAVVQEGMERIGS</sequence>
<dbReference type="Gene3D" id="3.40.640.10">
    <property type="entry name" value="Type I PLP-dependent aspartate aminotransferase-like (Major domain)"/>
    <property type="match status" value="1"/>
</dbReference>
<name>A0A7V3YGX6_9BACT</name>